<dbReference type="Gene3D" id="1.10.287.950">
    <property type="entry name" value="Methyl-accepting chemotaxis protein"/>
    <property type="match status" value="1"/>
</dbReference>
<evidence type="ECO:0000256" key="2">
    <source>
        <dbReference type="ARBA" id="ARBA00029447"/>
    </source>
</evidence>
<organism evidence="7 8">
    <name type="scientific">Parazoarcus communis</name>
    <dbReference type="NCBI Taxonomy" id="41977"/>
    <lineage>
        <taxon>Bacteria</taxon>
        <taxon>Pseudomonadati</taxon>
        <taxon>Pseudomonadota</taxon>
        <taxon>Betaproteobacteria</taxon>
        <taxon>Rhodocyclales</taxon>
        <taxon>Zoogloeaceae</taxon>
        <taxon>Parazoarcus</taxon>
    </lineage>
</organism>
<dbReference type="EMBL" id="CP022188">
    <property type="protein sequence ID" value="AWI81646.1"/>
    <property type="molecule type" value="Genomic_DNA"/>
</dbReference>
<evidence type="ECO:0000256" key="3">
    <source>
        <dbReference type="PROSITE-ProRule" id="PRU00284"/>
    </source>
</evidence>
<evidence type="ECO:0000256" key="5">
    <source>
        <dbReference type="SAM" id="Phobius"/>
    </source>
</evidence>
<dbReference type="PROSITE" id="PS50111">
    <property type="entry name" value="CHEMOTAXIS_TRANSDUC_2"/>
    <property type="match status" value="1"/>
</dbReference>
<feature type="region of interest" description="Disordered" evidence="4">
    <location>
        <begin position="1"/>
        <end position="27"/>
    </location>
</feature>
<dbReference type="PRINTS" id="PR00260">
    <property type="entry name" value="CHEMTRNSDUCR"/>
</dbReference>
<name>A0A2U8H949_9RHOO</name>
<feature type="transmembrane region" description="Helical" evidence="5">
    <location>
        <begin position="65"/>
        <end position="82"/>
    </location>
</feature>
<dbReference type="Gene3D" id="1.20.120.30">
    <property type="entry name" value="Aspartate receptor, ligand-binding domain"/>
    <property type="match status" value="1"/>
</dbReference>
<keyword evidence="1 3" id="KW-0807">Transducer</keyword>
<dbReference type="InterPro" id="IPR004090">
    <property type="entry name" value="Chemotax_Me-accpt_rcpt"/>
</dbReference>
<dbReference type="PANTHER" id="PTHR32089">
    <property type="entry name" value="METHYL-ACCEPTING CHEMOTAXIS PROTEIN MCPB"/>
    <property type="match status" value="1"/>
</dbReference>
<dbReference type="SUPFAM" id="SSF58104">
    <property type="entry name" value="Methyl-accepting chemotaxis protein (MCP) signaling domain"/>
    <property type="match status" value="1"/>
</dbReference>
<dbReference type="GO" id="GO:0016020">
    <property type="term" value="C:membrane"/>
    <property type="evidence" value="ECO:0007669"/>
    <property type="project" value="InterPro"/>
</dbReference>
<comment type="similarity">
    <text evidence="2">Belongs to the methyl-accepting chemotaxis (MCP) protein family.</text>
</comment>
<dbReference type="AlphaFoldDB" id="A0A2U8H949"/>
<accession>A0A2U8H949</accession>
<evidence type="ECO:0000313" key="7">
    <source>
        <dbReference type="EMBL" id="AWI81646.1"/>
    </source>
</evidence>
<keyword evidence="5" id="KW-1133">Transmembrane helix</keyword>
<dbReference type="GO" id="GO:0004888">
    <property type="term" value="F:transmembrane signaling receptor activity"/>
    <property type="evidence" value="ECO:0007669"/>
    <property type="project" value="InterPro"/>
</dbReference>
<dbReference type="SMART" id="SM00283">
    <property type="entry name" value="MA"/>
    <property type="match status" value="1"/>
</dbReference>
<dbReference type="PANTHER" id="PTHR32089:SF112">
    <property type="entry name" value="LYSOZYME-LIKE PROTEIN-RELATED"/>
    <property type="match status" value="1"/>
</dbReference>
<feature type="compositionally biased region" description="Basic and acidic residues" evidence="4">
    <location>
        <begin position="10"/>
        <end position="23"/>
    </location>
</feature>
<evidence type="ECO:0000259" key="6">
    <source>
        <dbReference type="PROSITE" id="PS50111"/>
    </source>
</evidence>
<evidence type="ECO:0000313" key="8">
    <source>
        <dbReference type="Proteomes" id="UP000244902"/>
    </source>
</evidence>
<protein>
    <submittedName>
        <fullName evidence="7">Chemotaxis protein</fullName>
    </submittedName>
</protein>
<proteinExistence type="inferred from homology"/>
<dbReference type="InterPro" id="IPR025991">
    <property type="entry name" value="Chemoreceptor_zinc-bind_dom"/>
</dbReference>
<reference evidence="7 8" key="1">
    <citation type="submission" date="2017-06" db="EMBL/GenBank/DDBJ databases">
        <title>Azoarcus sp. TSNA42 complete genome sequence.</title>
        <authorList>
            <person name="Woo J.-H."/>
            <person name="Kim H.-S."/>
        </authorList>
    </citation>
    <scope>NUCLEOTIDE SEQUENCE [LARGE SCALE GENOMIC DNA]</scope>
    <source>
        <strain evidence="7 8">TSNA42</strain>
    </source>
</reference>
<gene>
    <name evidence="7" type="ORF">CEW87_21175</name>
</gene>
<dbReference type="GO" id="GO:0006935">
    <property type="term" value="P:chemotaxis"/>
    <property type="evidence" value="ECO:0007669"/>
    <property type="project" value="InterPro"/>
</dbReference>
<feature type="transmembrane region" description="Helical" evidence="5">
    <location>
        <begin position="39"/>
        <end position="59"/>
    </location>
</feature>
<sequence>MTSSCSGCTKAERRGDGNMEHGNPRPGVSKRAPFLDRQFFIYCVVFVGLIAAMAGWQLWLHGLDGPVIVIPVLAIAFSFYAWRHFQRPLETLHHMQKVILACRDGDLHQRITHTSGLGEVGQVAWELNEFLDLVETYFKEITTCFRMVGEGQYYRRALVYGLPGEFKSSLEHINAAIQGMEENAAFVAQHRLGAQLHALNTVNLLRNLKGNQSDLIKVSTEMDGVMGIAEENRQGATRSHEEVSRIGAALEGINERMQAMTAAAGELGEASVTIRRAVSIISEITDQTNLLALNAAIEAARAGEVGRGFAVVADEVRKLAERTKAATTEISHITEGFRNRVEAMVEQTAEVGEQSALVSGNVSTFRERFAAVATSAEKTIYHLDRAKDFSFASLVKMDHIIYMQNAYVSMEAKGEGEEADAIRVDHHQCRLGKWYYDGSGKALFGATRAFADLEKPHARVHNSVHAALKGIQSDMVNADEAREAIVGAMESAEAGSHDVIHLISRMVEEKHRV</sequence>
<keyword evidence="5" id="KW-0812">Transmembrane</keyword>
<dbReference type="GO" id="GO:0007165">
    <property type="term" value="P:signal transduction"/>
    <property type="evidence" value="ECO:0007669"/>
    <property type="project" value="UniProtKB-KW"/>
</dbReference>
<dbReference type="Pfam" id="PF13682">
    <property type="entry name" value="CZB"/>
    <property type="match status" value="1"/>
</dbReference>
<dbReference type="InterPro" id="IPR004089">
    <property type="entry name" value="MCPsignal_dom"/>
</dbReference>
<evidence type="ECO:0000256" key="1">
    <source>
        <dbReference type="ARBA" id="ARBA00023224"/>
    </source>
</evidence>
<keyword evidence="5" id="KW-0472">Membrane</keyword>
<feature type="domain" description="Methyl-accepting transducer" evidence="6">
    <location>
        <begin position="228"/>
        <end position="379"/>
    </location>
</feature>
<dbReference type="Pfam" id="PF00015">
    <property type="entry name" value="MCPsignal"/>
    <property type="match status" value="1"/>
</dbReference>
<dbReference type="Proteomes" id="UP000244902">
    <property type="component" value="Chromosome"/>
</dbReference>
<evidence type="ECO:0000256" key="4">
    <source>
        <dbReference type="SAM" id="MobiDB-lite"/>
    </source>
</evidence>